<comment type="caution">
    <text evidence="1">The sequence shown here is derived from an EMBL/GenBank/DDBJ whole genome shotgun (WGS) entry which is preliminary data.</text>
</comment>
<accession>A0A0N7YMY4</accession>
<name>A0A0N7YMY4_9ACTN</name>
<reference evidence="2" key="1">
    <citation type="submission" date="2014-09" db="EMBL/GenBank/DDBJ databases">
        <title>Whole genome shotgun sequence of Streptomyces sp. NBRC 110027.</title>
        <authorList>
            <person name="Komaki H."/>
            <person name="Ichikawa N."/>
            <person name="Katano-Makiyama Y."/>
            <person name="Hosoyama A."/>
            <person name="Hashimoto M."/>
            <person name="Uohara A."/>
            <person name="Kitahashi Y."/>
            <person name="Ohji S."/>
            <person name="Kimura A."/>
            <person name="Yamazoe A."/>
            <person name="Igarashi Y."/>
            <person name="Fujita N."/>
        </authorList>
    </citation>
    <scope>NUCLEOTIDE SEQUENCE [LARGE SCALE GENOMIC DNA]</scope>
    <source>
        <strain evidence="2">NBRC 110027</strain>
    </source>
</reference>
<reference evidence="1 2" key="2">
    <citation type="journal article" date="2015" name="Stand. Genomic Sci.">
        <title>Draft genome sequence of marine-derived Streptomyces sp. TP-A0598, a producer of anti-MRSA antibiotic lydicamycins.</title>
        <authorList>
            <person name="Komaki H."/>
            <person name="Ichikawa N."/>
            <person name="Hosoyama A."/>
            <person name="Fujita N."/>
            <person name="Igarashi Y."/>
        </authorList>
    </citation>
    <scope>NUCLEOTIDE SEQUENCE [LARGE SCALE GENOMIC DNA]</scope>
    <source>
        <strain evidence="1 2">NBRC 110027</strain>
    </source>
</reference>
<sequence>MLQAVDAAFDGVALLVCLAIEGGRPATQAAPPQAVAALIGRNGDNHLYAAPPKVFTDGS</sequence>
<protein>
    <submittedName>
        <fullName evidence="1">Uncharacterized protein</fullName>
    </submittedName>
</protein>
<gene>
    <name evidence="1" type="ORF">TPA0598_13_00830</name>
</gene>
<evidence type="ECO:0000313" key="2">
    <source>
        <dbReference type="Proteomes" id="UP000048965"/>
    </source>
</evidence>
<proteinExistence type="predicted"/>
<organism evidence="1 2">
    <name type="scientific">Streptomyces lydicamycinicus</name>
    <dbReference type="NCBI Taxonomy" id="1546107"/>
    <lineage>
        <taxon>Bacteria</taxon>
        <taxon>Bacillati</taxon>
        <taxon>Actinomycetota</taxon>
        <taxon>Actinomycetes</taxon>
        <taxon>Kitasatosporales</taxon>
        <taxon>Streptomycetaceae</taxon>
        <taxon>Streptomyces</taxon>
    </lineage>
</organism>
<dbReference type="AlphaFoldDB" id="A0A0N7YMY4"/>
<evidence type="ECO:0000313" key="1">
    <source>
        <dbReference type="EMBL" id="GAO12899.1"/>
    </source>
</evidence>
<dbReference type="EMBL" id="BBNO01000013">
    <property type="protein sequence ID" value="GAO12899.1"/>
    <property type="molecule type" value="Genomic_DNA"/>
</dbReference>
<dbReference type="Proteomes" id="UP000048965">
    <property type="component" value="Unassembled WGS sequence"/>
</dbReference>
<keyword evidence="2" id="KW-1185">Reference proteome</keyword>